<feature type="compositionally biased region" description="Polar residues" evidence="9">
    <location>
        <begin position="293"/>
        <end position="306"/>
    </location>
</feature>
<dbReference type="PRINTS" id="PR00031">
    <property type="entry name" value="HTHREPRESSR"/>
</dbReference>
<comment type="subcellular location">
    <subcellularLocation>
        <location evidence="1 7 8">Nucleus</location>
    </subcellularLocation>
</comment>
<dbReference type="GeneID" id="111253807"/>
<dbReference type="EnsemblMetazoa" id="XM_022813831">
    <property type="protein sequence ID" value="XP_022669566"/>
    <property type="gene ID" value="LOC111253807"/>
</dbReference>
<evidence type="ECO:0000313" key="12">
    <source>
        <dbReference type="Proteomes" id="UP000594260"/>
    </source>
</evidence>
<dbReference type="GO" id="GO:0003677">
    <property type="term" value="F:DNA binding"/>
    <property type="evidence" value="ECO:0007669"/>
    <property type="project" value="UniProtKB-UniRule"/>
</dbReference>
<proteinExistence type="inferred from homology"/>
<feature type="compositionally biased region" description="Polar residues" evidence="9">
    <location>
        <begin position="318"/>
        <end position="330"/>
    </location>
</feature>
<dbReference type="AlphaFoldDB" id="A0A7M7KNI3"/>
<dbReference type="InterPro" id="IPR009057">
    <property type="entry name" value="Homeodomain-like_sf"/>
</dbReference>
<dbReference type="FunFam" id="1.10.10.60:FF:000719">
    <property type="entry name" value="Homeobox protein orthopedia-like Protein"/>
    <property type="match status" value="1"/>
</dbReference>
<evidence type="ECO:0000313" key="11">
    <source>
        <dbReference type="EnsemblMetazoa" id="XP_022669566"/>
    </source>
</evidence>
<dbReference type="InterPro" id="IPR000047">
    <property type="entry name" value="HTH_motif"/>
</dbReference>
<evidence type="ECO:0000259" key="10">
    <source>
        <dbReference type="PROSITE" id="PS50071"/>
    </source>
</evidence>
<protein>
    <recommendedName>
        <fullName evidence="6">Homeobox protein orthopedia</fullName>
    </recommendedName>
</protein>
<feature type="region of interest" description="Disordered" evidence="9">
    <location>
        <begin position="273"/>
        <end position="330"/>
    </location>
</feature>
<evidence type="ECO:0000256" key="1">
    <source>
        <dbReference type="ARBA" id="ARBA00004123"/>
    </source>
</evidence>
<dbReference type="GO" id="GO:0005634">
    <property type="term" value="C:nucleus"/>
    <property type="evidence" value="ECO:0007669"/>
    <property type="project" value="UniProtKB-SubCell"/>
</dbReference>
<dbReference type="Gene3D" id="1.10.10.60">
    <property type="entry name" value="Homeodomain-like"/>
    <property type="match status" value="1"/>
</dbReference>
<dbReference type="PANTHER" id="PTHR46770:SF1">
    <property type="entry name" value="HOMEOBOX PROTEIN ORTHOPEDIA"/>
    <property type="match status" value="1"/>
</dbReference>
<dbReference type="SMART" id="SM00389">
    <property type="entry name" value="HOX"/>
    <property type="match status" value="1"/>
</dbReference>
<evidence type="ECO:0000256" key="5">
    <source>
        <dbReference type="ARBA" id="ARBA00023242"/>
    </source>
</evidence>
<dbReference type="PROSITE" id="PS00027">
    <property type="entry name" value="HOMEOBOX_1"/>
    <property type="match status" value="1"/>
</dbReference>
<dbReference type="InterPro" id="IPR001356">
    <property type="entry name" value="HD"/>
</dbReference>
<dbReference type="KEGG" id="vde:111253807"/>
<comment type="similarity">
    <text evidence="2">Belongs to the paired homeobox family. Bicoid subfamily.</text>
</comment>
<reference evidence="11" key="1">
    <citation type="submission" date="2021-01" db="UniProtKB">
        <authorList>
            <consortium name="EnsemblMetazoa"/>
        </authorList>
    </citation>
    <scope>IDENTIFICATION</scope>
</reference>
<keyword evidence="12" id="KW-1185">Reference proteome</keyword>
<dbReference type="Proteomes" id="UP000594260">
    <property type="component" value="Unplaced"/>
</dbReference>
<keyword evidence="3 7" id="KW-0238">DNA-binding</keyword>
<feature type="DNA-binding region" description="Homeobox" evidence="7">
    <location>
        <begin position="155"/>
        <end position="214"/>
    </location>
</feature>
<dbReference type="RefSeq" id="XP_022669566.1">
    <property type="nucleotide sequence ID" value="XM_022813831.1"/>
</dbReference>
<evidence type="ECO:0000256" key="7">
    <source>
        <dbReference type="PROSITE-ProRule" id="PRU00108"/>
    </source>
</evidence>
<sequence length="360" mass="38369">MNRTTSILKDEALGCTTIGSSPILEMKSLDPSGGEGHLLVNAGGIVDTQPPLSPCLSPLSPLTPLTGASTQGPPSQTALQILEQHGRSPMHHSAAGSLTLTTNNLNNNNHSSNNTLNNCLNNSLTSHSVHLFHHHVSSGTITSSCGNDDKRSSKQKRHRTRFTPGQLQELERSFSKTHYPDIFMREELAMRIGLTESRVQVWFQNRRAKWKKRKKTSSVFRSSVSGIGVSMGGPLLPSHALPPFGPPPVPTMPSAVSTDALCSVSFAGPDSRWPPPSPVPLAAMPPQLPPLNSLRSHQQQPTSSPLSIPPVSMAGVTSAPSGASPLTQTSTSCAVSDFGGYQGSGIQSWPSMLDSNMLWN</sequence>
<dbReference type="SUPFAM" id="SSF46689">
    <property type="entry name" value="Homeodomain-like"/>
    <property type="match status" value="1"/>
</dbReference>
<dbReference type="Pfam" id="PF00046">
    <property type="entry name" value="Homeodomain"/>
    <property type="match status" value="1"/>
</dbReference>
<accession>A0A7M7KNI3</accession>
<dbReference type="OrthoDB" id="6159439at2759"/>
<dbReference type="GO" id="GO:0030182">
    <property type="term" value="P:neuron differentiation"/>
    <property type="evidence" value="ECO:0007669"/>
    <property type="project" value="TreeGrafter"/>
</dbReference>
<keyword evidence="5 7" id="KW-0539">Nucleus</keyword>
<name>A0A7M7KNI3_VARDE</name>
<evidence type="ECO:0000256" key="4">
    <source>
        <dbReference type="ARBA" id="ARBA00023155"/>
    </source>
</evidence>
<dbReference type="InParanoid" id="A0A7M7KNI3"/>
<dbReference type="PANTHER" id="PTHR46770">
    <property type="entry name" value="HOMEOBOX PROTEIN ORTHOPEDIA"/>
    <property type="match status" value="1"/>
</dbReference>
<evidence type="ECO:0000256" key="6">
    <source>
        <dbReference type="ARBA" id="ARBA00067166"/>
    </source>
</evidence>
<feature type="domain" description="Homeobox" evidence="10">
    <location>
        <begin position="153"/>
        <end position="213"/>
    </location>
</feature>
<dbReference type="CDD" id="cd00086">
    <property type="entry name" value="homeodomain"/>
    <property type="match status" value="1"/>
</dbReference>
<keyword evidence="4 7" id="KW-0371">Homeobox</keyword>
<evidence type="ECO:0000256" key="3">
    <source>
        <dbReference type="ARBA" id="ARBA00023125"/>
    </source>
</evidence>
<organism evidence="11 12">
    <name type="scientific">Varroa destructor</name>
    <name type="common">Honeybee mite</name>
    <dbReference type="NCBI Taxonomy" id="109461"/>
    <lineage>
        <taxon>Eukaryota</taxon>
        <taxon>Metazoa</taxon>
        <taxon>Ecdysozoa</taxon>
        <taxon>Arthropoda</taxon>
        <taxon>Chelicerata</taxon>
        <taxon>Arachnida</taxon>
        <taxon>Acari</taxon>
        <taxon>Parasitiformes</taxon>
        <taxon>Mesostigmata</taxon>
        <taxon>Gamasina</taxon>
        <taxon>Dermanyssoidea</taxon>
        <taxon>Varroidae</taxon>
        <taxon>Varroa</taxon>
    </lineage>
</organism>
<evidence type="ECO:0000256" key="2">
    <source>
        <dbReference type="ARBA" id="ARBA00006503"/>
    </source>
</evidence>
<dbReference type="InterPro" id="IPR017970">
    <property type="entry name" value="Homeobox_CS"/>
</dbReference>
<dbReference type="GO" id="GO:0000981">
    <property type="term" value="F:DNA-binding transcription factor activity, RNA polymerase II-specific"/>
    <property type="evidence" value="ECO:0007669"/>
    <property type="project" value="InterPro"/>
</dbReference>
<dbReference type="InterPro" id="IPR051895">
    <property type="entry name" value="OTP_Homeobox"/>
</dbReference>
<feature type="region of interest" description="Disordered" evidence="9">
    <location>
        <begin position="138"/>
        <end position="162"/>
    </location>
</feature>
<dbReference type="PROSITE" id="PS50071">
    <property type="entry name" value="HOMEOBOX_2"/>
    <property type="match status" value="1"/>
</dbReference>
<evidence type="ECO:0000256" key="8">
    <source>
        <dbReference type="RuleBase" id="RU000682"/>
    </source>
</evidence>
<evidence type="ECO:0000256" key="9">
    <source>
        <dbReference type="SAM" id="MobiDB-lite"/>
    </source>
</evidence>